<dbReference type="Proteomes" id="UP001199919">
    <property type="component" value="Unassembled WGS sequence"/>
</dbReference>
<dbReference type="Gene3D" id="3.90.550.10">
    <property type="entry name" value="Spore Coat Polysaccharide Biosynthesis Protein SpsA, Chain A"/>
    <property type="match status" value="1"/>
</dbReference>
<dbReference type="InterPro" id="IPR001173">
    <property type="entry name" value="Glyco_trans_2-like"/>
</dbReference>
<dbReference type="CDD" id="cd00761">
    <property type="entry name" value="Glyco_tranf_GTA_type"/>
    <property type="match status" value="1"/>
</dbReference>
<accession>A0ABS8U390</accession>
<reference evidence="2 3" key="1">
    <citation type="submission" date="2021-12" db="EMBL/GenBank/DDBJ databases">
        <title>Mucilaginibacter roseus genome.</title>
        <authorList>
            <person name="Ferreira J.R."/>
            <person name="Newman J.D."/>
        </authorList>
    </citation>
    <scope>NUCLEOTIDE SEQUENCE [LARGE SCALE GENOMIC DNA]</scope>
    <source>
        <strain evidence="2 3">LMG 28454</strain>
    </source>
</reference>
<dbReference type="RefSeq" id="WP_232176935.1">
    <property type="nucleotide sequence ID" value="NZ_JAJPWV010000002.1"/>
</dbReference>
<evidence type="ECO:0000313" key="3">
    <source>
        <dbReference type="Proteomes" id="UP001199919"/>
    </source>
</evidence>
<dbReference type="SUPFAM" id="SSF53448">
    <property type="entry name" value="Nucleotide-diphospho-sugar transferases"/>
    <property type="match status" value="1"/>
</dbReference>
<organism evidence="2 3">
    <name type="scientific">Mucilaginibacter roseus</name>
    <dbReference type="NCBI Taxonomy" id="1528868"/>
    <lineage>
        <taxon>Bacteria</taxon>
        <taxon>Pseudomonadati</taxon>
        <taxon>Bacteroidota</taxon>
        <taxon>Sphingobacteriia</taxon>
        <taxon>Sphingobacteriales</taxon>
        <taxon>Sphingobacteriaceae</taxon>
        <taxon>Mucilaginibacter</taxon>
    </lineage>
</organism>
<keyword evidence="3" id="KW-1185">Reference proteome</keyword>
<evidence type="ECO:0000259" key="1">
    <source>
        <dbReference type="Pfam" id="PF00535"/>
    </source>
</evidence>
<dbReference type="EMBL" id="JAJPWV010000002">
    <property type="protein sequence ID" value="MCD8740540.1"/>
    <property type="molecule type" value="Genomic_DNA"/>
</dbReference>
<proteinExistence type="predicted"/>
<comment type="caution">
    <text evidence="2">The sequence shown here is derived from an EMBL/GenBank/DDBJ whole genome shotgun (WGS) entry which is preliminary data.</text>
</comment>
<evidence type="ECO:0000313" key="2">
    <source>
        <dbReference type="EMBL" id="MCD8740540.1"/>
    </source>
</evidence>
<protein>
    <submittedName>
        <fullName evidence="2">Glycosyltransferase family 2 protein</fullName>
    </submittedName>
</protein>
<dbReference type="PANTHER" id="PTHR43685">
    <property type="entry name" value="GLYCOSYLTRANSFERASE"/>
    <property type="match status" value="1"/>
</dbReference>
<sequence>MPADFNMKFSVIIPTYNRPDFLREALASVAAQTYKNYEVVVVNDHQPDADAVNKVCGELDNVKVIHHEQSMGGNAARNTGISHSDGELIAFLDDDDLWLPTKLEEHLKAHQASANVGLVYSDCILFNDEDGKTSEAKRDLPADVLNAMRQGDFCPITTTCVTVTKQAVEESGLFDENLVSFQDWDMWFRIAHQHKFAHIDKSLIKFREHFGERTSKSIEKRLKGLGQVVQKWKAKVDMSAFQNIFLRRTYYFYACDLIAANKKLKALSYSSKLLSPALLSIDSLKRFIKILVGVTRPARTSQHKV</sequence>
<dbReference type="PANTHER" id="PTHR43685:SF2">
    <property type="entry name" value="GLYCOSYLTRANSFERASE 2-LIKE DOMAIN-CONTAINING PROTEIN"/>
    <property type="match status" value="1"/>
</dbReference>
<name>A0ABS8U390_9SPHI</name>
<dbReference type="InterPro" id="IPR029044">
    <property type="entry name" value="Nucleotide-diphossugar_trans"/>
</dbReference>
<feature type="domain" description="Glycosyltransferase 2-like" evidence="1">
    <location>
        <begin position="10"/>
        <end position="133"/>
    </location>
</feature>
<dbReference type="InterPro" id="IPR050834">
    <property type="entry name" value="Glycosyltransf_2"/>
</dbReference>
<gene>
    <name evidence="2" type="ORF">LT679_07995</name>
</gene>
<dbReference type="Pfam" id="PF00535">
    <property type="entry name" value="Glycos_transf_2"/>
    <property type="match status" value="1"/>
</dbReference>